<accession>A0A386WST7</accession>
<proteinExistence type="predicted"/>
<gene>
    <name evidence="2" type="ORF">CSH63_29330</name>
</gene>
<name>A0A386WST7_9ACTN</name>
<evidence type="ECO:0000256" key="1">
    <source>
        <dbReference type="SAM" id="MobiDB-lite"/>
    </source>
</evidence>
<dbReference type="EMBL" id="CP024087">
    <property type="protein sequence ID" value="AYF31477.1"/>
    <property type="molecule type" value="Genomic_DNA"/>
</dbReference>
<dbReference type="AlphaFoldDB" id="A0A386WST7"/>
<feature type="region of interest" description="Disordered" evidence="1">
    <location>
        <begin position="57"/>
        <end position="117"/>
    </location>
</feature>
<feature type="compositionally biased region" description="Basic and acidic residues" evidence="1">
    <location>
        <begin position="58"/>
        <end position="70"/>
    </location>
</feature>
<organism evidence="2 3">
    <name type="scientific">Micromonospora tulbaghiae</name>
    <dbReference type="NCBI Taxonomy" id="479978"/>
    <lineage>
        <taxon>Bacteria</taxon>
        <taxon>Bacillati</taxon>
        <taxon>Actinomycetota</taxon>
        <taxon>Actinomycetes</taxon>
        <taxon>Micromonosporales</taxon>
        <taxon>Micromonosporaceae</taxon>
        <taxon>Micromonospora</taxon>
    </lineage>
</organism>
<dbReference type="Proteomes" id="UP000267804">
    <property type="component" value="Chromosome"/>
</dbReference>
<protein>
    <submittedName>
        <fullName evidence="2">Uncharacterized protein</fullName>
    </submittedName>
</protein>
<evidence type="ECO:0000313" key="2">
    <source>
        <dbReference type="EMBL" id="AYF31477.1"/>
    </source>
</evidence>
<evidence type="ECO:0000313" key="3">
    <source>
        <dbReference type="Proteomes" id="UP000267804"/>
    </source>
</evidence>
<dbReference type="RefSeq" id="WP_120573009.1">
    <property type="nucleotide sequence ID" value="NZ_CP024087.1"/>
</dbReference>
<sequence length="117" mass="12582">MTEQLAPTAGWCPPGGCPARQTAELEVAVALAFDLGRAYERAELAELELTTWRSVTRKTQEDKVAERMEAMRGSVPPPPLRFDDPDWPPVAVPGGGVRVGPGQLVRYPEDSPIGAAT</sequence>
<dbReference type="KEGG" id="mtua:CSH63_29330"/>
<reference evidence="2 3" key="1">
    <citation type="submission" date="2017-10" db="EMBL/GenBank/DDBJ databases">
        <title>Integration of genomic and chemical information greatly accelerates assignment of the full stereostructure of myelolactone, a potent inhibitor of myeloma from a marine-derived Micromonospora.</title>
        <authorList>
            <person name="Kim M.C."/>
            <person name="Machado H."/>
            <person name="Jensen P.R."/>
            <person name="Fenical W."/>
        </authorList>
    </citation>
    <scope>NUCLEOTIDE SEQUENCE [LARGE SCALE GENOMIC DNA]</scope>
    <source>
        <strain evidence="2 3">CNY-010</strain>
    </source>
</reference>